<reference evidence="3" key="1">
    <citation type="submission" date="2016-10" db="EMBL/GenBank/DDBJ databases">
        <authorList>
            <person name="Varghese N."/>
            <person name="Submissions S."/>
        </authorList>
    </citation>
    <scope>NUCLEOTIDE SEQUENCE [LARGE SCALE GENOMIC DNA]</scope>
    <source>
        <strain evidence="3">KHGC19</strain>
    </source>
</reference>
<accession>A0A1H9R5N6</accession>
<name>A0A1H9R5N6_9ACTN</name>
<evidence type="ECO:0000313" key="2">
    <source>
        <dbReference type="EMBL" id="SER67253.1"/>
    </source>
</evidence>
<organism evidence="2 3">
    <name type="scientific">Parafannyhessea umbonata</name>
    <dbReference type="NCBI Taxonomy" id="604330"/>
    <lineage>
        <taxon>Bacteria</taxon>
        <taxon>Bacillati</taxon>
        <taxon>Actinomycetota</taxon>
        <taxon>Coriobacteriia</taxon>
        <taxon>Coriobacteriales</taxon>
        <taxon>Atopobiaceae</taxon>
        <taxon>Parafannyhessea</taxon>
    </lineage>
</organism>
<feature type="domain" description="Apea-like HEPN" evidence="1">
    <location>
        <begin position="52"/>
        <end position="181"/>
    </location>
</feature>
<proteinExistence type="predicted"/>
<dbReference type="EMBL" id="FOGP01000007">
    <property type="protein sequence ID" value="SER67253.1"/>
    <property type="molecule type" value="Genomic_DNA"/>
</dbReference>
<dbReference type="AlphaFoldDB" id="A0A1H9R5N6"/>
<protein>
    <recommendedName>
        <fullName evidence="1">Apea-like HEPN domain-containing protein</fullName>
    </recommendedName>
</protein>
<dbReference type="Proteomes" id="UP000199128">
    <property type="component" value="Unassembled WGS sequence"/>
</dbReference>
<evidence type="ECO:0000313" key="3">
    <source>
        <dbReference type="Proteomes" id="UP000199128"/>
    </source>
</evidence>
<gene>
    <name evidence="2" type="ORF">SAMN05216446_1677</name>
</gene>
<dbReference type="InterPro" id="IPR041229">
    <property type="entry name" value="HEPN_Apea"/>
</dbReference>
<dbReference type="Pfam" id="PF18739">
    <property type="entry name" value="HEPN_Apea"/>
    <property type="match status" value="1"/>
</dbReference>
<evidence type="ECO:0000259" key="1">
    <source>
        <dbReference type="Pfam" id="PF18739"/>
    </source>
</evidence>
<sequence length="213" mass="24499">MRYAVFESGIPEILERWINAEGGLKTARDIVSSFDAGKWDLPLSNAFVVASQALEGLTKYGIDLHSLDPQVYKRYRKIALDSIAEQEVREWVTMRLNGNSKGQSTLFDELYERHSEVFEWLIPGGAGEFFKVQKDIRNSSIHPGGTRRESSSPRNDVDIYWHMRCCTLICKLVVAKLMGFEFDKVIESLKHNNKWAVVIRHARDMYSSKPRNE</sequence>